<dbReference type="InterPro" id="IPR011706">
    <property type="entry name" value="Cu-oxidase_C"/>
</dbReference>
<keyword evidence="8" id="KW-1185">Reference proteome</keyword>
<feature type="region of interest" description="Disordered" evidence="4">
    <location>
        <begin position="28"/>
        <end position="56"/>
    </location>
</feature>
<keyword evidence="1" id="KW-0479">Metal-binding</keyword>
<dbReference type="Pfam" id="PF07731">
    <property type="entry name" value="Cu-oxidase_2"/>
    <property type="match status" value="2"/>
</dbReference>
<evidence type="ECO:0000259" key="5">
    <source>
        <dbReference type="Pfam" id="PF07731"/>
    </source>
</evidence>
<evidence type="ECO:0000256" key="2">
    <source>
        <dbReference type="ARBA" id="ARBA00023002"/>
    </source>
</evidence>
<evidence type="ECO:0000256" key="3">
    <source>
        <dbReference type="ARBA" id="ARBA00023008"/>
    </source>
</evidence>
<dbReference type="PROSITE" id="PS51257">
    <property type="entry name" value="PROKAR_LIPOPROTEIN"/>
    <property type="match status" value="1"/>
</dbReference>
<name>A0ABN0WA71_9BACI</name>
<dbReference type="Gene3D" id="2.60.40.420">
    <property type="entry name" value="Cupredoxins - blue copper proteins"/>
    <property type="match status" value="2"/>
</dbReference>
<evidence type="ECO:0000256" key="1">
    <source>
        <dbReference type="ARBA" id="ARBA00022723"/>
    </source>
</evidence>
<keyword evidence="3" id="KW-0186">Copper</keyword>
<dbReference type="Pfam" id="PF07732">
    <property type="entry name" value="Cu-oxidase_3"/>
    <property type="match status" value="1"/>
</dbReference>
<dbReference type="SUPFAM" id="SSF49503">
    <property type="entry name" value="Cupredoxins"/>
    <property type="match status" value="3"/>
</dbReference>
<dbReference type="RefSeq" id="WP_343798912.1">
    <property type="nucleotide sequence ID" value="NZ_BAAADJ010000021.1"/>
</dbReference>
<sequence>MKYRWLLLLTILGLTLFLGACSNSMEGMDHDMPEMDNEKQPTDNQNEEVTSPENTLTSTVATEVITDNEFTIVAQERQHSLNKDESVLAWTFNGSVPGPQIRVTEGENVKVNLKNELTDPVTIHWHGLPVPNNMDGIPGVTMNAVQPGETFTYEFNASVPGTYWYHSHQDGVNQVDKGLYGSFIIEPKEGLDVDRDYTLVLDEWIGSNGMQMENEAEHDMDNMSSNESTDEDSDSSSMEGMDHSGMDMDDDSMEEMDHEEGDSSMGHDMSMYNIFTINGKSGDMIEPLQVKEGEKVRIRLVNAGFMSHKFHIHGQDIKVVSSDGQQISNPGTFRDQLIQVAPGERYDIEFIADKPGNWWIECHGEMEGTDGMKIQLQYEGYNGQQDAPNADESLPLFDLVNYGEKEQTVFTLDQAYDIEYTMDLNTEMDNSGMIYTINGKAYPKTEEIVVQEGDLVKVKLVNNSETDDHPMHLHGHFFQVLSKNGKPLDDAVIMKDTLNLKPGEEYEVAFKADNTGDWMFHCHDLHHASAGMVTKVTYEGFKPDFTPDPNANNQPE</sequence>
<feature type="compositionally biased region" description="Basic and acidic residues" evidence="4">
    <location>
        <begin position="28"/>
        <end position="41"/>
    </location>
</feature>
<feature type="compositionally biased region" description="Polar residues" evidence="4">
    <location>
        <begin position="42"/>
        <end position="56"/>
    </location>
</feature>
<feature type="region of interest" description="Disordered" evidence="4">
    <location>
        <begin position="218"/>
        <end position="268"/>
    </location>
</feature>
<dbReference type="InterPro" id="IPR011707">
    <property type="entry name" value="Cu-oxidase-like_N"/>
</dbReference>
<dbReference type="PANTHER" id="PTHR11709:SF394">
    <property type="entry name" value="FI03373P-RELATED"/>
    <property type="match status" value="1"/>
</dbReference>
<dbReference type="PROSITE" id="PS00079">
    <property type="entry name" value="MULTICOPPER_OXIDASE1"/>
    <property type="match status" value="1"/>
</dbReference>
<keyword evidence="2" id="KW-0560">Oxidoreductase</keyword>
<dbReference type="EMBL" id="BAAADJ010000021">
    <property type="protein sequence ID" value="GAA0330624.1"/>
    <property type="molecule type" value="Genomic_DNA"/>
</dbReference>
<comment type="caution">
    <text evidence="7">The sequence shown here is derived from an EMBL/GenBank/DDBJ whole genome shotgun (WGS) entry which is preliminary data.</text>
</comment>
<feature type="domain" description="Plastocyanin-like" evidence="5">
    <location>
        <begin position="273"/>
        <end position="376"/>
    </location>
</feature>
<proteinExistence type="predicted"/>
<dbReference type="Proteomes" id="UP001500782">
    <property type="component" value="Unassembled WGS sequence"/>
</dbReference>
<evidence type="ECO:0000313" key="8">
    <source>
        <dbReference type="Proteomes" id="UP001500782"/>
    </source>
</evidence>
<feature type="domain" description="Plastocyanin-like" evidence="5">
    <location>
        <begin position="429"/>
        <end position="537"/>
    </location>
</feature>
<accession>A0ABN0WA71</accession>
<evidence type="ECO:0000313" key="7">
    <source>
        <dbReference type="EMBL" id="GAA0330624.1"/>
    </source>
</evidence>
<evidence type="ECO:0000259" key="6">
    <source>
        <dbReference type="Pfam" id="PF07732"/>
    </source>
</evidence>
<dbReference type="InterPro" id="IPR008972">
    <property type="entry name" value="Cupredoxin"/>
</dbReference>
<dbReference type="PROSITE" id="PS00080">
    <property type="entry name" value="MULTICOPPER_OXIDASE2"/>
    <property type="match status" value="1"/>
</dbReference>
<gene>
    <name evidence="7" type="ORF">GCM10008967_21410</name>
</gene>
<dbReference type="InterPro" id="IPR002355">
    <property type="entry name" value="Cu_oxidase_Cu_BS"/>
</dbReference>
<organism evidence="7 8">
    <name type="scientific">Bacillus carboniphilus</name>
    <dbReference type="NCBI Taxonomy" id="86663"/>
    <lineage>
        <taxon>Bacteria</taxon>
        <taxon>Bacillati</taxon>
        <taxon>Bacillota</taxon>
        <taxon>Bacilli</taxon>
        <taxon>Bacillales</taxon>
        <taxon>Bacillaceae</taxon>
        <taxon>Bacillus</taxon>
    </lineage>
</organism>
<dbReference type="CDD" id="cd04202">
    <property type="entry name" value="CuRO_D2_2dMcoN_like"/>
    <property type="match status" value="2"/>
</dbReference>
<evidence type="ECO:0000256" key="4">
    <source>
        <dbReference type="SAM" id="MobiDB-lite"/>
    </source>
</evidence>
<feature type="compositionally biased region" description="Acidic residues" evidence="4">
    <location>
        <begin position="247"/>
        <end position="262"/>
    </location>
</feature>
<dbReference type="InterPro" id="IPR033138">
    <property type="entry name" value="Cu_oxidase_CS"/>
</dbReference>
<dbReference type="PANTHER" id="PTHR11709">
    <property type="entry name" value="MULTI-COPPER OXIDASE"/>
    <property type="match status" value="1"/>
</dbReference>
<dbReference type="InterPro" id="IPR045087">
    <property type="entry name" value="Cu-oxidase_fam"/>
</dbReference>
<feature type="domain" description="Plastocyanin-like" evidence="6">
    <location>
        <begin position="77"/>
        <end position="189"/>
    </location>
</feature>
<dbReference type="CDD" id="cd13860">
    <property type="entry name" value="CuRO_1_2dMco_1"/>
    <property type="match status" value="1"/>
</dbReference>
<reference evidence="7 8" key="1">
    <citation type="journal article" date="2019" name="Int. J. Syst. Evol. Microbiol.">
        <title>The Global Catalogue of Microorganisms (GCM) 10K type strain sequencing project: providing services to taxonomists for standard genome sequencing and annotation.</title>
        <authorList>
            <consortium name="The Broad Institute Genomics Platform"/>
            <consortium name="The Broad Institute Genome Sequencing Center for Infectious Disease"/>
            <person name="Wu L."/>
            <person name="Ma J."/>
        </authorList>
    </citation>
    <scope>NUCLEOTIDE SEQUENCE [LARGE SCALE GENOMIC DNA]</scope>
    <source>
        <strain evidence="7 8">JCM 9731</strain>
    </source>
</reference>
<protein>
    <submittedName>
        <fullName evidence="7">Multicopper oxidase family protein</fullName>
    </submittedName>
</protein>